<sequence length="227" mass="25778">MVNLNEYNLDKYNNLQIPDAANNELKKKDSEFNEFLDRFIALTREYGIELGVRLLHSHNIPLKDGQAMVEKFVDNYKGKPALITSADSPSDSCPASWILNGDNYLVFEYSNDPAVMRIYEKLAKDSTALDKVSALIKEYNLDNLIGPCITARDTMNKFNMSQRQALVESTINIEDKYVNIIQSRSNEESSSVGIKTLWGAKLNETCMTNLPCYCCINDQHYCQKGIH</sequence>
<proteinExistence type="predicted"/>
<gene>
    <name evidence="1" type="ORF">SCALOS_LOCUS159</name>
</gene>
<comment type="caution">
    <text evidence="1">The sequence shown here is derived from an EMBL/GenBank/DDBJ whole genome shotgun (WGS) entry which is preliminary data.</text>
</comment>
<keyword evidence="2" id="KW-1185">Reference proteome</keyword>
<name>A0ACA9JU25_9GLOM</name>
<dbReference type="Proteomes" id="UP000789860">
    <property type="component" value="Unassembled WGS sequence"/>
</dbReference>
<dbReference type="EMBL" id="CAJVPM010000053">
    <property type="protein sequence ID" value="CAG8435130.1"/>
    <property type="molecule type" value="Genomic_DNA"/>
</dbReference>
<organism evidence="1 2">
    <name type="scientific">Scutellospora calospora</name>
    <dbReference type="NCBI Taxonomy" id="85575"/>
    <lineage>
        <taxon>Eukaryota</taxon>
        <taxon>Fungi</taxon>
        <taxon>Fungi incertae sedis</taxon>
        <taxon>Mucoromycota</taxon>
        <taxon>Glomeromycotina</taxon>
        <taxon>Glomeromycetes</taxon>
        <taxon>Diversisporales</taxon>
        <taxon>Gigasporaceae</taxon>
        <taxon>Scutellospora</taxon>
    </lineage>
</organism>
<accession>A0ACA9JU25</accession>
<reference evidence="1" key="1">
    <citation type="submission" date="2021-06" db="EMBL/GenBank/DDBJ databases">
        <authorList>
            <person name="Kallberg Y."/>
            <person name="Tangrot J."/>
            <person name="Rosling A."/>
        </authorList>
    </citation>
    <scope>NUCLEOTIDE SEQUENCE</scope>
    <source>
        <strain evidence="1">AU212A</strain>
    </source>
</reference>
<evidence type="ECO:0000313" key="2">
    <source>
        <dbReference type="Proteomes" id="UP000789860"/>
    </source>
</evidence>
<protein>
    <submittedName>
        <fullName evidence="1">9993_t:CDS:1</fullName>
    </submittedName>
</protein>
<evidence type="ECO:0000313" key="1">
    <source>
        <dbReference type="EMBL" id="CAG8435130.1"/>
    </source>
</evidence>